<feature type="transmembrane region" description="Helical" evidence="6">
    <location>
        <begin position="363"/>
        <end position="384"/>
    </location>
</feature>
<sequence>MVPVDPKDTIPTKVAFRDNERRFTDISCAGLWLTALTLFFALGFAIVSSSAPVLVIPEGGGLQLADDRIAEATECCLEADSLNEAGVESSGICYYIATGDRRHLTGSDTSDFPADGNIFEAFTLKPEIPATLISGTIGIAVGWIILLRAFATPIVFATEGLKIVCFVYIAAQTPDETSKVIFFAIAFLYGCFVVWKRDKLQFAGKIISHSAMALQKNPSMFGGLLAVKAFYVLEAYCFILFMSKSVEVQTLVKVTGTGYNLDTEVMTVTHGCEYQEEPWAGMARNIIMFVWGWSVMFFTQARLSIVAYMIGSWHFHPDNMPSVGQAIKNTMTKGLGTVSFSALILAIIEEIKKRLKFKWYHHCGPQFVVTAPMACIACMISYLLETCFKMLTKFTLIIHVFSGLNFLNSAKKCFKLMGRHFEGGFITDYASTTVLQLGCYIFSLGVTFGAWAWLDEAYGWHTMPDPDHPDNAVFFYIWLFYILFNLYYPILAIFMVILVDMLLDQVIDLKRELWVAPVAATFVGIVSMLFFQYVAGIILDTIDVCFVCFAVDKDNEVDVTENEFTVMIMELPGYKKEPNPDFSTGATAGLLVVGTGGAMQQQQPGGAPQLLSFGQPVSQPVMGQPVMGQPVMGQPVMGQVVNPGGGQVQMGYSPSAPAPNKY</sequence>
<evidence type="ECO:0000256" key="6">
    <source>
        <dbReference type="RuleBase" id="RU368066"/>
    </source>
</evidence>
<keyword evidence="4 6" id="KW-1133">Transmembrane helix</keyword>
<dbReference type="AlphaFoldDB" id="A0A9W7EY09"/>
<dbReference type="EMBL" id="BLQM01000565">
    <property type="protein sequence ID" value="GMH94622.1"/>
    <property type="molecule type" value="Genomic_DNA"/>
</dbReference>
<comment type="caution">
    <text evidence="7">The sequence shown here is derived from an EMBL/GenBank/DDBJ whole genome shotgun (WGS) entry which is preliminary data.</text>
</comment>
<feature type="transmembrane region" description="Helical" evidence="6">
    <location>
        <begin position="177"/>
        <end position="195"/>
    </location>
</feature>
<feature type="transmembrane region" description="Helical" evidence="6">
    <location>
        <begin position="128"/>
        <end position="147"/>
    </location>
</feature>
<feature type="transmembrane region" description="Helical" evidence="6">
    <location>
        <begin position="474"/>
        <end position="503"/>
    </location>
</feature>
<feature type="transmembrane region" description="Helical" evidence="6">
    <location>
        <begin position="26"/>
        <end position="47"/>
    </location>
</feature>
<dbReference type="GO" id="GO:0022857">
    <property type="term" value="F:transmembrane transporter activity"/>
    <property type="evidence" value="ECO:0007669"/>
    <property type="project" value="UniProtKB-UniRule"/>
</dbReference>
<feature type="transmembrane region" description="Helical" evidence="6">
    <location>
        <begin position="154"/>
        <end position="171"/>
    </location>
</feature>
<keyword evidence="3 6" id="KW-0812">Transmembrane</keyword>
<evidence type="ECO:0000256" key="4">
    <source>
        <dbReference type="ARBA" id="ARBA00022989"/>
    </source>
</evidence>
<comment type="function">
    <text evidence="6">Choline transporter.</text>
</comment>
<comment type="subcellular location">
    <subcellularLocation>
        <location evidence="6">Cell membrane</location>
        <topology evidence="6">Multi-pass membrane protein</topology>
    </subcellularLocation>
    <subcellularLocation>
        <location evidence="1">Membrane</location>
        <topology evidence="1">Multi-pass membrane protein</topology>
    </subcellularLocation>
</comment>
<dbReference type="PANTHER" id="PTHR12385">
    <property type="entry name" value="CHOLINE TRANSPORTER-LIKE (SLC FAMILY 44)"/>
    <property type="match status" value="1"/>
</dbReference>
<accession>A0A9W7EY09</accession>
<comment type="similarity">
    <text evidence="2 6">Belongs to the CTL (choline transporter-like) family.</text>
</comment>
<dbReference type="InterPro" id="IPR007603">
    <property type="entry name" value="Choline_transptr-like"/>
</dbReference>
<dbReference type="GO" id="GO:0005886">
    <property type="term" value="C:plasma membrane"/>
    <property type="evidence" value="ECO:0007669"/>
    <property type="project" value="UniProtKB-SubCell"/>
</dbReference>
<organism evidence="7 8">
    <name type="scientific">Triparma laevis f. inornata</name>
    <dbReference type="NCBI Taxonomy" id="1714386"/>
    <lineage>
        <taxon>Eukaryota</taxon>
        <taxon>Sar</taxon>
        <taxon>Stramenopiles</taxon>
        <taxon>Ochrophyta</taxon>
        <taxon>Bolidophyceae</taxon>
        <taxon>Parmales</taxon>
        <taxon>Triparmaceae</taxon>
        <taxon>Triparma</taxon>
    </lineage>
</organism>
<proteinExistence type="inferred from homology"/>
<evidence type="ECO:0000256" key="3">
    <source>
        <dbReference type="ARBA" id="ARBA00022692"/>
    </source>
</evidence>
<evidence type="ECO:0000256" key="1">
    <source>
        <dbReference type="ARBA" id="ARBA00004141"/>
    </source>
</evidence>
<evidence type="ECO:0000256" key="2">
    <source>
        <dbReference type="ARBA" id="ARBA00007168"/>
    </source>
</evidence>
<evidence type="ECO:0000313" key="7">
    <source>
        <dbReference type="EMBL" id="GMH94622.1"/>
    </source>
</evidence>
<keyword evidence="5 6" id="KW-0472">Membrane</keyword>
<dbReference type="Proteomes" id="UP001162640">
    <property type="component" value="Unassembled WGS sequence"/>
</dbReference>
<feature type="transmembrane region" description="Helical" evidence="6">
    <location>
        <begin position="330"/>
        <end position="351"/>
    </location>
</feature>
<reference evidence="8" key="1">
    <citation type="journal article" date="2023" name="Commun. Biol.">
        <title>Genome analysis of Parmales, the sister group of diatoms, reveals the evolutionary specialization of diatoms from phago-mixotrophs to photoautotrophs.</title>
        <authorList>
            <person name="Ban H."/>
            <person name="Sato S."/>
            <person name="Yoshikawa S."/>
            <person name="Yamada K."/>
            <person name="Nakamura Y."/>
            <person name="Ichinomiya M."/>
            <person name="Sato N."/>
            <person name="Blanc-Mathieu R."/>
            <person name="Endo H."/>
            <person name="Kuwata A."/>
            <person name="Ogata H."/>
        </authorList>
    </citation>
    <scope>NUCLEOTIDE SEQUENCE [LARGE SCALE GENOMIC DNA]</scope>
</reference>
<gene>
    <name evidence="7" type="ORF">TL16_g12959</name>
</gene>
<feature type="transmembrane region" description="Helical" evidence="6">
    <location>
        <begin position="429"/>
        <end position="454"/>
    </location>
</feature>
<feature type="transmembrane region" description="Helical" evidence="6">
    <location>
        <begin position="515"/>
        <end position="539"/>
    </location>
</feature>
<evidence type="ECO:0000256" key="5">
    <source>
        <dbReference type="ARBA" id="ARBA00023136"/>
    </source>
</evidence>
<feature type="transmembrane region" description="Helical" evidence="6">
    <location>
        <begin position="286"/>
        <end position="310"/>
    </location>
</feature>
<feature type="transmembrane region" description="Helical" evidence="6">
    <location>
        <begin position="390"/>
        <end position="408"/>
    </location>
</feature>
<protein>
    <recommendedName>
        <fullName evidence="6">Choline transporter-like protein</fullName>
    </recommendedName>
</protein>
<name>A0A9W7EY09_9STRA</name>
<dbReference type="Pfam" id="PF04515">
    <property type="entry name" value="Choline_transpo"/>
    <property type="match status" value="1"/>
</dbReference>
<evidence type="ECO:0000313" key="8">
    <source>
        <dbReference type="Proteomes" id="UP001162640"/>
    </source>
</evidence>
<dbReference type="PANTHER" id="PTHR12385:SF88">
    <property type="entry name" value="CHOLINE TRANSPORTER-LIKE PROTEIN CTL1"/>
    <property type="match status" value="1"/>
</dbReference>